<keyword evidence="2" id="KW-1185">Reference proteome</keyword>
<sequence length="49" mass="5161">MKKFSITVRTPSGMFHYSAIAASSIDAHAAAIDQFGAVSVTVKPEVQHG</sequence>
<dbReference type="EMBL" id="JACOFT010000002">
    <property type="protein sequence ID" value="MBC3811358.1"/>
    <property type="molecule type" value="Genomic_DNA"/>
</dbReference>
<gene>
    <name evidence="1" type="ORF">H8K26_07870</name>
</gene>
<proteinExistence type="predicted"/>
<evidence type="ECO:0000313" key="1">
    <source>
        <dbReference type="EMBL" id="MBC3811358.1"/>
    </source>
</evidence>
<name>A0ABR6XF66_9BURK</name>
<accession>A0ABR6XF66</accession>
<organism evidence="1 2">
    <name type="scientific">Undibacterium aquatile</name>
    <dbReference type="NCBI Taxonomy" id="1537398"/>
    <lineage>
        <taxon>Bacteria</taxon>
        <taxon>Pseudomonadati</taxon>
        <taxon>Pseudomonadota</taxon>
        <taxon>Betaproteobacteria</taxon>
        <taxon>Burkholderiales</taxon>
        <taxon>Oxalobacteraceae</taxon>
        <taxon>Undibacterium</taxon>
    </lineage>
</organism>
<protein>
    <submittedName>
        <fullName evidence="1">Uncharacterized protein</fullName>
    </submittedName>
</protein>
<comment type="caution">
    <text evidence="1">The sequence shown here is derived from an EMBL/GenBank/DDBJ whole genome shotgun (WGS) entry which is preliminary data.</text>
</comment>
<reference evidence="1 2" key="1">
    <citation type="submission" date="2020-08" db="EMBL/GenBank/DDBJ databases">
        <title>Novel species isolated from subtropical streams in China.</title>
        <authorList>
            <person name="Lu H."/>
        </authorList>
    </citation>
    <scope>NUCLEOTIDE SEQUENCE [LARGE SCALE GENOMIC DNA]</scope>
    <source>
        <strain evidence="1 2">CCTCC AB 2015119</strain>
    </source>
</reference>
<evidence type="ECO:0000313" key="2">
    <source>
        <dbReference type="Proteomes" id="UP000637632"/>
    </source>
</evidence>
<dbReference type="RefSeq" id="WP_190478597.1">
    <property type="nucleotide sequence ID" value="NZ_JACOFT010000002.1"/>
</dbReference>
<dbReference type="Proteomes" id="UP000637632">
    <property type="component" value="Unassembled WGS sequence"/>
</dbReference>